<evidence type="ECO:0000313" key="2">
    <source>
        <dbReference type="Proteomes" id="UP001346869"/>
    </source>
</evidence>
<comment type="caution">
    <text evidence="1">The sequence shown here is derived from an EMBL/GenBank/DDBJ whole genome shotgun (WGS) entry which is preliminary data.</text>
</comment>
<gene>
    <name evidence="1" type="ORF">PBY51_020047</name>
</gene>
<evidence type="ECO:0000313" key="1">
    <source>
        <dbReference type="EMBL" id="KAK5865807.1"/>
    </source>
</evidence>
<proteinExistence type="predicted"/>
<dbReference type="AlphaFoldDB" id="A0AAN7XR59"/>
<reference evidence="1 2" key="1">
    <citation type="journal article" date="2023" name="Genes (Basel)">
        <title>Chromosome-Level Genome Assembly and Circadian Gene Repertoire of the Patagonia Blennie Eleginops maclovinus-The Closest Ancestral Proxy of Antarctic Cryonotothenioids.</title>
        <authorList>
            <person name="Cheng C.C."/>
            <person name="Rivera-Colon A.G."/>
            <person name="Minhas B.F."/>
            <person name="Wilson L."/>
            <person name="Rayamajhi N."/>
            <person name="Vargas-Chacoff L."/>
            <person name="Catchen J.M."/>
        </authorList>
    </citation>
    <scope>NUCLEOTIDE SEQUENCE [LARGE SCALE GENOMIC DNA]</scope>
    <source>
        <strain evidence="1">JMC-PN-2008</strain>
    </source>
</reference>
<name>A0AAN7XR59_ELEMC</name>
<dbReference type="EMBL" id="JAUZQC010000009">
    <property type="protein sequence ID" value="KAK5865807.1"/>
    <property type="molecule type" value="Genomic_DNA"/>
</dbReference>
<keyword evidence="2" id="KW-1185">Reference proteome</keyword>
<organism evidence="1 2">
    <name type="scientific">Eleginops maclovinus</name>
    <name type="common">Patagonian blennie</name>
    <name type="synonym">Eleginus maclovinus</name>
    <dbReference type="NCBI Taxonomy" id="56733"/>
    <lineage>
        <taxon>Eukaryota</taxon>
        <taxon>Metazoa</taxon>
        <taxon>Chordata</taxon>
        <taxon>Craniata</taxon>
        <taxon>Vertebrata</taxon>
        <taxon>Euteleostomi</taxon>
        <taxon>Actinopterygii</taxon>
        <taxon>Neopterygii</taxon>
        <taxon>Teleostei</taxon>
        <taxon>Neoteleostei</taxon>
        <taxon>Acanthomorphata</taxon>
        <taxon>Eupercaria</taxon>
        <taxon>Perciformes</taxon>
        <taxon>Notothenioidei</taxon>
        <taxon>Eleginopidae</taxon>
        <taxon>Eleginops</taxon>
    </lineage>
</organism>
<dbReference type="Proteomes" id="UP001346869">
    <property type="component" value="Unassembled WGS sequence"/>
</dbReference>
<sequence>MHDQKEGEVRVDLATISLQVGCGLERVRLVDFAFSLKHGVRKVENVVSLSVLVRVEDFCGSWRYGVSEGVRVLEPEEVVIC</sequence>
<accession>A0AAN7XR59</accession>
<protein>
    <submittedName>
        <fullName evidence="1">Uncharacterized protein</fullName>
    </submittedName>
</protein>
<reference evidence="1 2" key="2">
    <citation type="journal article" date="2023" name="Mol. Biol. Evol.">
        <title>Genomics of Secondarily Temperate Adaptation in the Only Non-Antarctic Icefish.</title>
        <authorList>
            <person name="Rivera-Colon A.G."/>
            <person name="Rayamajhi N."/>
            <person name="Minhas B.F."/>
            <person name="Madrigal G."/>
            <person name="Bilyk K.T."/>
            <person name="Yoon V."/>
            <person name="Hune M."/>
            <person name="Gregory S."/>
            <person name="Cheng C.H.C."/>
            <person name="Catchen J.M."/>
        </authorList>
    </citation>
    <scope>NUCLEOTIDE SEQUENCE [LARGE SCALE GENOMIC DNA]</scope>
    <source>
        <strain evidence="1">JMC-PN-2008</strain>
    </source>
</reference>